<dbReference type="Proteomes" id="UP000602050">
    <property type="component" value="Unassembled WGS sequence"/>
</dbReference>
<keyword evidence="1" id="KW-0812">Transmembrane</keyword>
<reference evidence="2" key="1">
    <citation type="journal article" date="2014" name="Int. J. Syst. Evol. Microbiol.">
        <title>Complete genome sequence of Corynebacterium casei LMG S-19264T (=DSM 44701T), isolated from a smear-ripened cheese.</title>
        <authorList>
            <consortium name="US DOE Joint Genome Institute (JGI-PGF)"/>
            <person name="Walter F."/>
            <person name="Albersmeier A."/>
            <person name="Kalinowski J."/>
            <person name="Ruckert C."/>
        </authorList>
    </citation>
    <scope>NUCLEOTIDE SEQUENCE</scope>
    <source>
        <strain evidence="2">CGMCC 1.12360</strain>
    </source>
</reference>
<dbReference type="RefSeq" id="WP_188390765.1">
    <property type="nucleotide sequence ID" value="NZ_BMEV01000005.1"/>
</dbReference>
<evidence type="ECO:0000313" key="2">
    <source>
        <dbReference type="EMBL" id="GGH70102.1"/>
    </source>
</evidence>
<keyword evidence="1" id="KW-0472">Membrane</keyword>
<dbReference type="EMBL" id="BMEV01000005">
    <property type="protein sequence ID" value="GGH70102.1"/>
    <property type="molecule type" value="Genomic_DNA"/>
</dbReference>
<keyword evidence="1" id="KW-1133">Transmembrane helix</keyword>
<feature type="transmembrane region" description="Helical" evidence="1">
    <location>
        <begin position="6"/>
        <end position="25"/>
    </location>
</feature>
<reference evidence="2" key="2">
    <citation type="submission" date="2020-09" db="EMBL/GenBank/DDBJ databases">
        <authorList>
            <person name="Sun Q."/>
            <person name="Zhou Y."/>
        </authorList>
    </citation>
    <scope>NUCLEOTIDE SEQUENCE</scope>
    <source>
        <strain evidence="2">CGMCC 1.12360</strain>
    </source>
</reference>
<accession>A0A8J2ZP61</accession>
<dbReference type="AlphaFoldDB" id="A0A8J2ZP61"/>
<proteinExistence type="predicted"/>
<sequence>MPLWLLLLIFCGGLLIFGVLFDWAAKKKNIQTDFSEGAKYASEEERIYIEKALDDAKQQIRNDYDWQ</sequence>
<evidence type="ECO:0000313" key="3">
    <source>
        <dbReference type="Proteomes" id="UP000602050"/>
    </source>
</evidence>
<evidence type="ECO:0000256" key="1">
    <source>
        <dbReference type="SAM" id="Phobius"/>
    </source>
</evidence>
<protein>
    <submittedName>
        <fullName evidence="2">Uncharacterized protein</fullName>
    </submittedName>
</protein>
<keyword evidence="3" id="KW-1185">Reference proteome</keyword>
<name>A0A8J2ZP61_9BACI</name>
<organism evidence="2 3">
    <name type="scientific">Compostibacillus humi</name>
    <dbReference type="NCBI Taxonomy" id="1245525"/>
    <lineage>
        <taxon>Bacteria</taxon>
        <taxon>Bacillati</taxon>
        <taxon>Bacillota</taxon>
        <taxon>Bacilli</taxon>
        <taxon>Bacillales</taxon>
        <taxon>Bacillaceae</taxon>
        <taxon>Compostibacillus</taxon>
    </lineage>
</organism>
<gene>
    <name evidence="2" type="ORF">GCM10010978_04680</name>
</gene>
<comment type="caution">
    <text evidence="2">The sequence shown here is derived from an EMBL/GenBank/DDBJ whole genome shotgun (WGS) entry which is preliminary data.</text>
</comment>